<evidence type="ECO:0000256" key="3">
    <source>
        <dbReference type="ARBA" id="ARBA00023164"/>
    </source>
</evidence>
<dbReference type="AlphaFoldDB" id="A0A4P2Q4T8"/>
<keyword evidence="1" id="KW-0028">Amino-acid biosynthesis</keyword>
<accession>A0A4P2Q4T8</accession>
<name>A0A4P2Q4T8_SORCE</name>
<dbReference type="RefSeq" id="WP_129349916.1">
    <property type="nucleotide sequence ID" value="NZ_CP012670.1"/>
</dbReference>
<feature type="domain" description="4Fe-4S ferredoxin-type" evidence="5">
    <location>
        <begin position="35"/>
        <end position="68"/>
    </location>
</feature>
<dbReference type="Gene3D" id="3.50.50.60">
    <property type="entry name" value="FAD/NAD(P)-binding domain"/>
    <property type="match status" value="2"/>
</dbReference>
<dbReference type="PANTHER" id="PTHR43100">
    <property type="entry name" value="GLUTAMATE SYNTHASE [NADPH] SMALL CHAIN"/>
    <property type="match status" value="1"/>
</dbReference>
<evidence type="ECO:0000259" key="5">
    <source>
        <dbReference type="PROSITE" id="PS51379"/>
    </source>
</evidence>
<dbReference type="GO" id="GO:0006537">
    <property type="term" value="P:glutamate biosynthetic process"/>
    <property type="evidence" value="ECO:0007669"/>
    <property type="project" value="UniProtKB-KW"/>
</dbReference>
<evidence type="ECO:0000256" key="1">
    <source>
        <dbReference type="ARBA" id="ARBA00022605"/>
    </source>
</evidence>
<dbReference type="SUPFAM" id="SSF51971">
    <property type="entry name" value="Nucleotide-binding domain"/>
    <property type="match status" value="2"/>
</dbReference>
<dbReference type="InterPro" id="IPR009051">
    <property type="entry name" value="Helical_ferredxn"/>
</dbReference>
<keyword evidence="3" id="KW-0314">Glutamate biosynthesis</keyword>
<comment type="pathway">
    <text evidence="4">Amino-acid biosynthesis.</text>
</comment>
<reference evidence="6 7" key="1">
    <citation type="submission" date="2015-09" db="EMBL/GenBank/DDBJ databases">
        <title>Sorangium comparison.</title>
        <authorList>
            <person name="Zaburannyi N."/>
            <person name="Bunk B."/>
            <person name="Overmann J."/>
            <person name="Mueller R."/>
        </authorList>
    </citation>
    <scope>NUCLEOTIDE SEQUENCE [LARGE SCALE GENOMIC DNA]</scope>
    <source>
        <strain evidence="6 7">So ceGT47</strain>
    </source>
</reference>
<dbReference type="InterPro" id="IPR006005">
    <property type="entry name" value="Glut_synth_ssu1"/>
</dbReference>
<dbReference type="InterPro" id="IPR028261">
    <property type="entry name" value="DPD_II"/>
</dbReference>
<dbReference type="OrthoDB" id="9803192at2"/>
<dbReference type="SUPFAM" id="SSF46548">
    <property type="entry name" value="alpha-helical ferredoxin"/>
    <property type="match status" value="1"/>
</dbReference>
<dbReference type="EMBL" id="CP012670">
    <property type="protein sequence ID" value="AUX24201.1"/>
    <property type="molecule type" value="Genomic_DNA"/>
</dbReference>
<evidence type="ECO:0000256" key="2">
    <source>
        <dbReference type="ARBA" id="ARBA00023002"/>
    </source>
</evidence>
<evidence type="ECO:0000313" key="6">
    <source>
        <dbReference type="EMBL" id="AUX24201.1"/>
    </source>
</evidence>
<dbReference type="Pfam" id="PF14691">
    <property type="entry name" value="Fer4_20"/>
    <property type="match status" value="1"/>
</dbReference>
<sequence length="481" mass="52161">MGKVRGFLEIQRVDIKKRPVSERLNDWQEFELPVPDPELKDQAARCMDCGIPFCHDGCPLGNLIPDWNDHMYRERLPEAIAALHATNNFPEVTGRVCPAPCEASCVLNIESKPVTIKNVERGIADRAFERNLVAPVVAKKRTGKKVAVIGSGPAGLAAAQQLARKGHDVTVFERDDRIGGLLRYGIPDFKMEKHLIDRRMEQMQAEGVTFRTGVHCGVDLTGDALRQGYDAIVLCGGARRPRDLPVPGRELKGVHFAMDFLTQQNKRVAGDVIPDSEAILATGKRVVVIGGGDTGSDCLGTSHRHRAAHVTQLELLPRPPEQRSLTNPWPAWPLILRTSSSHEEGGERDWSVSTTAFLGDEHGRVRALKAVRVHLEGGKFVPVPGSELEIPCELVLLAMGFVGSEREGLLDQLGVAMDARGNVKTPPGGGPTSVEGVFAAGDMARGQSLVVWAIAEGRKAADAVDAYLMQPAKRRLAVAAG</sequence>
<dbReference type="GO" id="GO:0051536">
    <property type="term" value="F:iron-sulfur cluster binding"/>
    <property type="evidence" value="ECO:0007669"/>
    <property type="project" value="InterPro"/>
</dbReference>
<keyword evidence="2" id="KW-0560">Oxidoreductase</keyword>
<dbReference type="Gene3D" id="1.10.1060.10">
    <property type="entry name" value="Alpha-helical ferredoxin"/>
    <property type="match status" value="1"/>
</dbReference>
<dbReference type="InterPro" id="IPR051394">
    <property type="entry name" value="Glutamate_Synthase"/>
</dbReference>
<gene>
    <name evidence="6" type="primary">gltD</name>
    <name evidence="6" type="ORF">SOCEGT47_047380</name>
</gene>
<dbReference type="PRINTS" id="PR00419">
    <property type="entry name" value="ADXRDTASE"/>
</dbReference>
<protein>
    <submittedName>
        <fullName evidence="6">Dihydropyrimidine dehydrogenase subunit A</fullName>
    </submittedName>
</protein>
<dbReference type="InterPro" id="IPR023753">
    <property type="entry name" value="FAD/NAD-binding_dom"/>
</dbReference>
<dbReference type="GO" id="GO:0016639">
    <property type="term" value="F:oxidoreductase activity, acting on the CH-NH2 group of donors, NAD or NADP as acceptor"/>
    <property type="evidence" value="ECO:0007669"/>
    <property type="project" value="InterPro"/>
</dbReference>
<dbReference type="NCBIfam" id="TIGR01317">
    <property type="entry name" value="GOGAT_sm_gam"/>
    <property type="match status" value="1"/>
</dbReference>
<proteinExistence type="predicted"/>
<dbReference type="InterPro" id="IPR017896">
    <property type="entry name" value="4Fe4S_Fe-S-bd"/>
</dbReference>
<evidence type="ECO:0000256" key="4">
    <source>
        <dbReference type="ARBA" id="ARBA00029440"/>
    </source>
</evidence>
<evidence type="ECO:0000313" key="7">
    <source>
        <dbReference type="Proteomes" id="UP000295781"/>
    </source>
</evidence>
<dbReference type="Pfam" id="PF07992">
    <property type="entry name" value="Pyr_redox_2"/>
    <property type="match status" value="1"/>
</dbReference>
<organism evidence="6 7">
    <name type="scientific">Sorangium cellulosum</name>
    <name type="common">Polyangium cellulosum</name>
    <dbReference type="NCBI Taxonomy" id="56"/>
    <lineage>
        <taxon>Bacteria</taxon>
        <taxon>Pseudomonadati</taxon>
        <taxon>Myxococcota</taxon>
        <taxon>Polyangia</taxon>
        <taxon>Polyangiales</taxon>
        <taxon>Polyangiaceae</taxon>
        <taxon>Sorangium</taxon>
    </lineage>
</organism>
<dbReference type="InterPro" id="IPR036188">
    <property type="entry name" value="FAD/NAD-bd_sf"/>
</dbReference>
<dbReference type="PROSITE" id="PS51379">
    <property type="entry name" value="4FE4S_FER_2"/>
    <property type="match status" value="1"/>
</dbReference>
<dbReference type="PANTHER" id="PTHR43100:SF1">
    <property type="entry name" value="GLUTAMATE SYNTHASE [NADPH] SMALL CHAIN"/>
    <property type="match status" value="1"/>
</dbReference>
<dbReference type="Proteomes" id="UP000295781">
    <property type="component" value="Chromosome"/>
</dbReference>